<name>A0A1E5UVB8_9POAL</name>
<evidence type="ECO:0000256" key="2">
    <source>
        <dbReference type="ARBA" id="ARBA00009592"/>
    </source>
</evidence>
<evidence type="ECO:0000256" key="1">
    <source>
        <dbReference type="ARBA" id="ARBA00004236"/>
    </source>
</evidence>
<keyword evidence="8" id="KW-0675">Receptor</keyword>
<accession>A0A1E5UVB8</accession>
<dbReference type="Pfam" id="PF13855">
    <property type="entry name" value="LRR_8"/>
    <property type="match status" value="1"/>
</dbReference>
<gene>
    <name evidence="8" type="ORF">BAE44_0022168</name>
</gene>
<dbReference type="InterPro" id="IPR032675">
    <property type="entry name" value="LRR_dom_sf"/>
</dbReference>
<evidence type="ECO:0000313" key="9">
    <source>
        <dbReference type="Proteomes" id="UP000095767"/>
    </source>
</evidence>
<dbReference type="PANTHER" id="PTHR48062">
    <property type="entry name" value="RECEPTOR-LIKE PROTEIN 14"/>
    <property type="match status" value="1"/>
</dbReference>
<evidence type="ECO:0000256" key="3">
    <source>
        <dbReference type="ARBA" id="ARBA00022475"/>
    </source>
</evidence>
<dbReference type="EMBL" id="LWDX02061891">
    <property type="protein sequence ID" value="OEL16817.1"/>
    <property type="molecule type" value="Genomic_DNA"/>
</dbReference>
<proteinExistence type="inferred from homology"/>
<comment type="subcellular location">
    <subcellularLocation>
        <location evidence="1">Cell membrane</location>
    </subcellularLocation>
</comment>
<dbReference type="Pfam" id="PF00560">
    <property type="entry name" value="LRR_1"/>
    <property type="match status" value="3"/>
</dbReference>
<evidence type="ECO:0000256" key="7">
    <source>
        <dbReference type="SAM" id="Phobius"/>
    </source>
</evidence>
<keyword evidence="7" id="KW-1133">Transmembrane helix</keyword>
<keyword evidence="5" id="KW-0677">Repeat</keyword>
<reference evidence="8 9" key="1">
    <citation type="submission" date="2016-09" db="EMBL/GenBank/DDBJ databases">
        <title>The draft genome of Dichanthelium oligosanthes: A C3 panicoid grass species.</title>
        <authorList>
            <person name="Studer A.J."/>
            <person name="Schnable J.C."/>
            <person name="Brutnell T.P."/>
        </authorList>
    </citation>
    <scope>NUCLEOTIDE SEQUENCE [LARGE SCALE GENOMIC DNA]</scope>
    <source>
        <strain evidence="9">cv. Kellogg 1175</strain>
        <tissue evidence="8">Leaf</tissue>
    </source>
</reference>
<keyword evidence="6 7" id="KW-0472">Membrane</keyword>
<keyword evidence="9" id="KW-1185">Reference proteome</keyword>
<sequence>MKSQARAIDVKQGLSNSQLSNRVRNLKSLSFLSLTDNNFTNTLHILKSSRNLMVLLIGLNFRYEVMPQDGIMDGFENLQVLGIDKYSLSGSLPVWLSKLTNLKILFLSNNRLTGPIPSWINTLHSLFYIDIANNNLGGEIPAELMEMPMLQVHRIAYFGTEFFEIPIYVSSAYQYRMLSAFPQLLNLSSNNLAGVIPPDIGQLGGLVALDLSFNNLYGGIPQSIGNLTTLLVLDLSSNHLTGTIPPVLMHLHFLSKFNVSNNDLEGPIPNGGQFDTFPKSSFDGNPKLYVTTVTHYSGPAEAPPVSILLAKQVTDKIIFLVAFISFFIVGVLYDQVVLSTYLSYPYS</sequence>
<evidence type="ECO:0000313" key="8">
    <source>
        <dbReference type="EMBL" id="OEL16817.1"/>
    </source>
</evidence>
<dbReference type="PANTHER" id="PTHR48062:SF4">
    <property type="entry name" value="RECEPTOR-LIKE PROTEIN 2-RELATED"/>
    <property type="match status" value="1"/>
</dbReference>
<comment type="similarity">
    <text evidence="2">Belongs to the RLP family.</text>
</comment>
<comment type="caution">
    <text evidence="8">The sequence shown here is derived from an EMBL/GenBank/DDBJ whole genome shotgun (WGS) entry which is preliminary data.</text>
</comment>
<dbReference type="STRING" id="888268.A0A1E5UVB8"/>
<organism evidence="8 9">
    <name type="scientific">Dichanthelium oligosanthes</name>
    <dbReference type="NCBI Taxonomy" id="888268"/>
    <lineage>
        <taxon>Eukaryota</taxon>
        <taxon>Viridiplantae</taxon>
        <taxon>Streptophyta</taxon>
        <taxon>Embryophyta</taxon>
        <taxon>Tracheophyta</taxon>
        <taxon>Spermatophyta</taxon>
        <taxon>Magnoliopsida</taxon>
        <taxon>Liliopsida</taxon>
        <taxon>Poales</taxon>
        <taxon>Poaceae</taxon>
        <taxon>PACMAD clade</taxon>
        <taxon>Panicoideae</taxon>
        <taxon>Panicodae</taxon>
        <taxon>Paniceae</taxon>
        <taxon>Dichantheliinae</taxon>
        <taxon>Dichanthelium</taxon>
    </lineage>
</organism>
<dbReference type="InterPro" id="IPR001611">
    <property type="entry name" value="Leu-rich_rpt"/>
</dbReference>
<dbReference type="AlphaFoldDB" id="A0A1E5UVB8"/>
<dbReference type="GO" id="GO:0005886">
    <property type="term" value="C:plasma membrane"/>
    <property type="evidence" value="ECO:0007669"/>
    <property type="project" value="UniProtKB-SubCell"/>
</dbReference>
<dbReference type="OrthoDB" id="685357at2759"/>
<dbReference type="SUPFAM" id="SSF52058">
    <property type="entry name" value="L domain-like"/>
    <property type="match status" value="1"/>
</dbReference>
<keyword evidence="4" id="KW-0433">Leucine-rich repeat</keyword>
<dbReference type="FunFam" id="3.80.10.10:FF:000213">
    <property type="entry name" value="Tyrosine-sulfated glycopeptide receptor 1"/>
    <property type="match status" value="1"/>
</dbReference>
<feature type="transmembrane region" description="Helical" evidence="7">
    <location>
        <begin position="317"/>
        <end position="344"/>
    </location>
</feature>
<keyword evidence="7" id="KW-0812">Transmembrane</keyword>
<evidence type="ECO:0000256" key="5">
    <source>
        <dbReference type="ARBA" id="ARBA00022737"/>
    </source>
</evidence>
<dbReference type="Gene3D" id="3.80.10.10">
    <property type="entry name" value="Ribonuclease Inhibitor"/>
    <property type="match status" value="1"/>
</dbReference>
<evidence type="ECO:0000256" key="6">
    <source>
        <dbReference type="ARBA" id="ARBA00023136"/>
    </source>
</evidence>
<dbReference type="Proteomes" id="UP000095767">
    <property type="component" value="Unassembled WGS sequence"/>
</dbReference>
<protein>
    <submittedName>
        <fullName evidence="8">Tyrosine-sulfated glycopeptide receptor 1</fullName>
    </submittedName>
</protein>
<dbReference type="InterPro" id="IPR051502">
    <property type="entry name" value="RLP_Defense_Trigger"/>
</dbReference>
<keyword evidence="3" id="KW-1003">Cell membrane</keyword>
<evidence type="ECO:0000256" key="4">
    <source>
        <dbReference type="ARBA" id="ARBA00022614"/>
    </source>
</evidence>